<dbReference type="AlphaFoldDB" id="A0A6C0CKN1"/>
<evidence type="ECO:0000256" key="1">
    <source>
        <dbReference type="SAM" id="MobiDB-lite"/>
    </source>
</evidence>
<evidence type="ECO:0000313" key="2">
    <source>
        <dbReference type="EMBL" id="QHT05021.1"/>
    </source>
</evidence>
<name>A0A6C0CKN1_9ZZZZ</name>
<feature type="region of interest" description="Disordered" evidence="1">
    <location>
        <begin position="313"/>
        <end position="332"/>
    </location>
</feature>
<feature type="region of interest" description="Disordered" evidence="1">
    <location>
        <begin position="353"/>
        <end position="406"/>
    </location>
</feature>
<accession>A0A6C0CKN1</accession>
<dbReference type="EMBL" id="MN739448">
    <property type="protein sequence ID" value="QHT05021.1"/>
    <property type="molecule type" value="Genomic_DNA"/>
</dbReference>
<sequence>MVDNVPPIRVKNPIARAKNMDCEVCIKALADYTDQGWLAWMSRCGSKQQKLINDIVDHCETCKDSGGLTLAEIKSYLDVMNLDPEIKAAAQEYVENRSERKRLDRHAKVARERIDSVADRQKRRDISALKHTEREVIRKQKQDGSAVRQKIKMERMNIKNHKQAYLAAEKRIRAKFYENLEPQRKAAVMATFVGDLENTKFIAKQYPSNKEFQIALEYLYEREIAVNAAYNDAVKARRAEAELQGRACHAALVRINEGYYNVNTQRDPARVVKQNLTDDTTACHFATTLFPEEPRFKVAYEELKAARTEFQHYKSPAKKKTPKPQPNANARGWFGLAKGEAKEPNRAQQLLFDNYNNPKPAPVKTATLKRQSVKRDVVVDMPPPAADEPEPDAAAAPKKKGWFGLW</sequence>
<reference evidence="2" key="1">
    <citation type="journal article" date="2020" name="Nature">
        <title>Giant virus diversity and host interactions through global metagenomics.</title>
        <authorList>
            <person name="Schulz F."/>
            <person name="Roux S."/>
            <person name="Paez-Espino D."/>
            <person name="Jungbluth S."/>
            <person name="Walsh D.A."/>
            <person name="Denef V.J."/>
            <person name="McMahon K.D."/>
            <person name="Konstantinidis K.T."/>
            <person name="Eloe-Fadrosh E.A."/>
            <person name="Kyrpides N.C."/>
            <person name="Woyke T."/>
        </authorList>
    </citation>
    <scope>NUCLEOTIDE SEQUENCE</scope>
    <source>
        <strain evidence="2">GVMAG-M-3300021354-14</strain>
    </source>
</reference>
<proteinExistence type="predicted"/>
<feature type="compositionally biased region" description="Basic residues" evidence="1">
    <location>
        <begin position="397"/>
        <end position="406"/>
    </location>
</feature>
<protein>
    <submittedName>
        <fullName evidence="2">Uncharacterized protein</fullName>
    </submittedName>
</protein>
<organism evidence="2">
    <name type="scientific">viral metagenome</name>
    <dbReference type="NCBI Taxonomy" id="1070528"/>
    <lineage>
        <taxon>unclassified sequences</taxon>
        <taxon>metagenomes</taxon>
        <taxon>organismal metagenomes</taxon>
    </lineage>
</organism>